<dbReference type="GO" id="GO:0003677">
    <property type="term" value="F:DNA binding"/>
    <property type="evidence" value="ECO:0007669"/>
    <property type="project" value="InterPro"/>
</dbReference>
<dbReference type="Gene3D" id="1.10.260.40">
    <property type="entry name" value="lambda repressor-like DNA-binding domains"/>
    <property type="match status" value="1"/>
</dbReference>
<protein>
    <submittedName>
        <fullName evidence="2">Helix-turn-helix</fullName>
    </submittedName>
</protein>
<evidence type="ECO:0000313" key="2">
    <source>
        <dbReference type="EMBL" id="SDP61384.1"/>
    </source>
</evidence>
<dbReference type="PROSITE" id="PS50943">
    <property type="entry name" value="HTH_CROC1"/>
    <property type="match status" value="1"/>
</dbReference>
<proteinExistence type="predicted"/>
<keyword evidence="3" id="KW-1185">Reference proteome</keyword>
<feature type="domain" description="HTH cro/C1-type" evidence="1">
    <location>
        <begin position="24"/>
        <end position="71"/>
    </location>
</feature>
<gene>
    <name evidence="2" type="ORF">SAMN04487905_10661</name>
</gene>
<dbReference type="Proteomes" id="UP000199497">
    <property type="component" value="Unassembled WGS sequence"/>
</dbReference>
<accession>A0A1H0U5C7</accession>
<dbReference type="SMART" id="SM00530">
    <property type="entry name" value="HTH_XRE"/>
    <property type="match status" value="1"/>
</dbReference>
<dbReference type="STRING" id="405564.SAMN04487905_10661"/>
<evidence type="ECO:0000259" key="1">
    <source>
        <dbReference type="PROSITE" id="PS50943"/>
    </source>
</evidence>
<dbReference type="InterPro" id="IPR010982">
    <property type="entry name" value="Lambda_DNA-bd_dom_sf"/>
</dbReference>
<dbReference type="Pfam" id="PF01381">
    <property type="entry name" value="HTH_3"/>
    <property type="match status" value="1"/>
</dbReference>
<sequence length="113" mass="13077">MTEARYTYDYATTFQQYIDTWLDERGYTVKEFAHAHGLSDSGVYRWRRGEYPSWDNAAKLADALNLPLKRLYVLVGLLTPEQADENVTAPDPSKMSNEDLLRELERRLGQSSE</sequence>
<reference evidence="3" key="1">
    <citation type="submission" date="2016-10" db="EMBL/GenBank/DDBJ databases">
        <authorList>
            <person name="Varghese N."/>
            <person name="Submissions S."/>
        </authorList>
    </citation>
    <scope>NUCLEOTIDE SEQUENCE [LARGE SCALE GENOMIC DNA]</scope>
    <source>
        <strain evidence="3">DSM 46732</strain>
    </source>
</reference>
<dbReference type="InterPro" id="IPR001387">
    <property type="entry name" value="Cro/C1-type_HTH"/>
</dbReference>
<name>A0A1H0U5C7_9ACTN</name>
<dbReference type="AlphaFoldDB" id="A0A1H0U5C7"/>
<dbReference type="OrthoDB" id="3690537at2"/>
<evidence type="ECO:0000313" key="3">
    <source>
        <dbReference type="Proteomes" id="UP000199497"/>
    </source>
</evidence>
<dbReference type="SUPFAM" id="SSF47413">
    <property type="entry name" value="lambda repressor-like DNA-binding domains"/>
    <property type="match status" value="1"/>
</dbReference>
<organism evidence="2 3">
    <name type="scientific">Actinopolyspora xinjiangensis</name>
    <dbReference type="NCBI Taxonomy" id="405564"/>
    <lineage>
        <taxon>Bacteria</taxon>
        <taxon>Bacillati</taxon>
        <taxon>Actinomycetota</taxon>
        <taxon>Actinomycetes</taxon>
        <taxon>Actinopolysporales</taxon>
        <taxon>Actinopolysporaceae</taxon>
        <taxon>Actinopolyspora</taxon>
    </lineage>
</organism>
<dbReference type="CDD" id="cd00093">
    <property type="entry name" value="HTH_XRE"/>
    <property type="match status" value="1"/>
</dbReference>
<dbReference type="RefSeq" id="WP_092601212.1">
    <property type="nucleotide sequence ID" value="NZ_FNJR01000006.1"/>
</dbReference>
<dbReference type="EMBL" id="FNJR01000006">
    <property type="protein sequence ID" value="SDP61384.1"/>
    <property type="molecule type" value="Genomic_DNA"/>
</dbReference>